<dbReference type="Proteomes" id="UP000094065">
    <property type="component" value="Unassembled WGS sequence"/>
</dbReference>
<dbReference type="EMBL" id="AWGJ01000012">
    <property type="protein sequence ID" value="ODN73865.1"/>
    <property type="molecule type" value="Genomic_DNA"/>
</dbReference>
<feature type="compositionally biased region" description="Pro residues" evidence="1">
    <location>
        <begin position="13"/>
        <end position="24"/>
    </location>
</feature>
<feature type="compositionally biased region" description="Basic and acidic residues" evidence="1">
    <location>
        <begin position="307"/>
        <end position="336"/>
    </location>
</feature>
<feature type="compositionally biased region" description="Polar residues" evidence="1">
    <location>
        <begin position="1"/>
        <end position="12"/>
    </location>
</feature>
<feature type="compositionally biased region" description="Low complexity" evidence="1">
    <location>
        <begin position="25"/>
        <end position="36"/>
    </location>
</feature>
<feature type="compositionally biased region" description="Basic and acidic residues" evidence="1">
    <location>
        <begin position="84"/>
        <end position="94"/>
    </location>
</feature>
<sequence>MGIISQLRSLRTSPPPPGNPPTPPLSSRSSPLSSRPSRPRLIRQDSSPSPSPTPSPLKRSVRTTEISQPTLLFSPNYTPPVSDVKPKPLYPEHRNKLHKAKSAGILNNLPRTPPDKEENGKAGWRGRARSAETESKGKPTLPFTSISDTPPRLPTLGLRKSPSTPLIRRKPPPTLSPEENKMMGRGGGEKGWGLISVEECGGCDGDEGESRENGKEPGNGYGGGYGKRTVKRGLTAPPPLLEVSTPLGTTFCLNSPEDPLIVRLAKPPSHGRTHLSPSSAGAPLAFPTTPQSASRRPLPPLPPLPQEHCKDTAAERRRVEVAQRRKGWEPPQKWDQKVFVPPPEPVPVPPYLKPFRLQGGARPRKVHTRTVSKRQYGWY</sequence>
<gene>
    <name evidence="2" type="ORF">L202_07382</name>
</gene>
<evidence type="ECO:0000313" key="3">
    <source>
        <dbReference type="Proteomes" id="UP000094065"/>
    </source>
</evidence>
<dbReference type="AlphaFoldDB" id="A0A1E3HCL2"/>
<feature type="compositionally biased region" description="Basic residues" evidence="1">
    <location>
        <begin position="362"/>
        <end position="372"/>
    </location>
</feature>
<feature type="compositionally biased region" description="Polar residues" evidence="1">
    <location>
        <begin position="63"/>
        <end position="76"/>
    </location>
</feature>
<evidence type="ECO:0000313" key="2">
    <source>
        <dbReference type="EMBL" id="ODN73865.1"/>
    </source>
</evidence>
<reference evidence="2 3" key="1">
    <citation type="submission" date="2016-06" db="EMBL/GenBank/DDBJ databases">
        <title>Evolution of pathogenesis and genome organization in the Tremellales.</title>
        <authorList>
            <person name="Cuomo C."/>
            <person name="Litvintseva A."/>
            <person name="Heitman J."/>
            <person name="Chen Y."/>
            <person name="Sun S."/>
            <person name="Springer D."/>
            <person name="Dromer F."/>
            <person name="Young S."/>
            <person name="Zeng Q."/>
            <person name="Chapman S."/>
            <person name="Gujja S."/>
            <person name="Saif S."/>
            <person name="Birren B."/>
        </authorList>
    </citation>
    <scope>NUCLEOTIDE SEQUENCE [LARGE SCALE GENOMIC DNA]</scope>
    <source>
        <strain evidence="2 3">CBS 6039</strain>
    </source>
</reference>
<dbReference type="RefSeq" id="XP_018989727.1">
    <property type="nucleotide sequence ID" value="XM_019142084.1"/>
</dbReference>
<protein>
    <submittedName>
        <fullName evidence="2">Uncharacterized protein</fullName>
    </submittedName>
</protein>
<proteinExistence type="predicted"/>
<organism evidence="2 3">
    <name type="scientific">Cryptococcus amylolentus CBS 6039</name>
    <dbReference type="NCBI Taxonomy" id="1295533"/>
    <lineage>
        <taxon>Eukaryota</taxon>
        <taxon>Fungi</taxon>
        <taxon>Dikarya</taxon>
        <taxon>Basidiomycota</taxon>
        <taxon>Agaricomycotina</taxon>
        <taxon>Tremellomycetes</taxon>
        <taxon>Tremellales</taxon>
        <taxon>Cryptococcaceae</taxon>
        <taxon>Cryptococcus</taxon>
    </lineage>
</organism>
<feature type="compositionally biased region" description="Pro residues" evidence="1">
    <location>
        <begin position="340"/>
        <end position="352"/>
    </location>
</feature>
<keyword evidence="3" id="KW-1185">Reference proteome</keyword>
<accession>A0A1E3HCL2</accession>
<dbReference type="OrthoDB" id="10667626at2759"/>
<feature type="region of interest" description="Disordered" evidence="1">
    <location>
        <begin position="1"/>
        <end position="243"/>
    </location>
</feature>
<comment type="caution">
    <text evidence="2">The sequence shown here is derived from an EMBL/GenBank/DDBJ whole genome shotgun (WGS) entry which is preliminary data.</text>
</comment>
<dbReference type="GeneID" id="30158691"/>
<name>A0A1E3HCL2_9TREE</name>
<feature type="compositionally biased region" description="Gly residues" evidence="1">
    <location>
        <begin position="217"/>
        <end position="226"/>
    </location>
</feature>
<evidence type="ECO:0000256" key="1">
    <source>
        <dbReference type="SAM" id="MobiDB-lite"/>
    </source>
</evidence>
<feature type="region of interest" description="Disordered" evidence="1">
    <location>
        <begin position="263"/>
        <end position="379"/>
    </location>
</feature>